<dbReference type="InterPro" id="IPR029058">
    <property type="entry name" value="AB_hydrolase_fold"/>
</dbReference>
<reference evidence="1 2" key="2">
    <citation type="submission" date="2018-11" db="EMBL/GenBank/DDBJ databases">
        <authorList>
            <consortium name="Pathogen Informatics"/>
        </authorList>
    </citation>
    <scope>NUCLEOTIDE SEQUENCE [LARGE SCALE GENOMIC DNA]</scope>
    <source>
        <strain evidence="1 2">MHpl1</strain>
    </source>
</reference>
<organism evidence="3">
    <name type="scientific">Haemonchus placei</name>
    <name type="common">Barber's pole worm</name>
    <dbReference type="NCBI Taxonomy" id="6290"/>
    <lineage>
        <taxon>Eukaryota</taxon>
        <taxon>Metazoa</taxon>
        <taxon>Ecdysozoa</taxon>
        <taxon>Nematoda</taxon>
        <taxon>Chromadorea</taxon>
        <taxon>Rhabditida</taxon>
        <taxon>Rhabditina</taxon>
        <taxon>Rhabditomorpha</taxon>
        <taxon>Strongyloidea</taxon>
        <taxon>Trichostrongylidae</taxon>
        <taxon>Haemonchus</taxon>
    </lineage>
</organism>
<dbReference type="OrthoDB" id="6431331at2759"/>
<dbReference type="EMBL" id="UZAF01016458">
    <property type="protein sequence ID" value="VDO28288.1"/>
    <property type="molecule type" value="Genomic_DNA"/>
</dbReference>
<dbReference type="InterPro" id="IPR010463">
    <property type="entry name" value="DUF1057"/>
</dbReference>
<dbReference type="ESTHER" id="haeco-u6pt68">
    <property type="family name" value="Duf_1057"/>
</dbReference>
<gene>
    <name evidence="1" type="ORF">HPLM_LOCUS6204</name>
</gene>
<dbReference type="AlphaFoldDB" id="A0A0N4W7S9"/>
<dbReference type="WBParaSite" id="HPLM_0000621201-mRNA-1">
    <property type="protein sequence ID" value="HPLM_0000621201-mRNA-1"/>
    <property type="gene ID" value="HPLM_0000621201"/>
</dbReference>
<reference evidence="3" key="1">
    <citation type="submission" date="2017-02" db="UniProtKB">
        <authorList>
            <consortium name="WormBaseParasite"/>
        </authorList>
    </citation>
    <scope>IDENTIFICATION</scope>
</reference>
<evidence type="ECO:0000313" key="3">
    <source>
        <dbReference type="WBParaSite" id="HPLM_0000621201-mRNA-1"/>
    </source>
</evidence>
<evidence type="ECO:0000313" key="1">
    <source>
        <dbReference type="EMBL" id="VDO28288.1"/>
    </source>
</evidence>
<sequence length="302" mass="34335">MTIPCSNHGFFEGGISFDTILPHLIVSGARGGQLQLLKSYPEFWREEVALERMISLCRKRLHHSVAVPLRQVGDRRLSFENDERNEFAQAVLDSVDNFESPRLYFIGHSRGGENALQMATSPLNIKNVHGVIMLNSAGLRIHRGLEPFWKISITLRLLDLRVLNFFLHPLLYIVYNYALGLRVPSGSAAEAALRSMRTFALSRIMPCLDAINQNNQVRFLHAYSGSDFLIEAEVSKELASKLERRIELECAVPDSDEITRATIRAFSRGYQTVSVNFVKEGHFLQKFRAKYLVDVILTLIRM</sequence>
<dbReference type="Gene3D" id="3.40.50.1820">
    <property type="entry name" value="alpha/beta hydrolase"/>
    <property type="match status" value="1"/>
</dbReference>
<accession>A0A0N4W7S9</accession>
<dbReference type="PANTHER" id="PTHR47533:SF6">
    <property type="entry name" value="PROTEIN CBG08091"/>
    <property type="match status" value="1"/>
</dbReference>
<protein>
    <submittedName>
        <fullName evidence="3">Hydrolase_4 domain-containing protein</fullName>
    </submittedName>
</protein>
<dbReference type="PANTHER" id="PTHR47533">
    <property type="entry name" value="PROTEIN CBG21859"/>
    <property type="match status" value="1"/>
</dbReference>
<keyword evidence="2" id="KW-1185">Reference proteome</keyword>
<dbReference type="Proteomes" id="UP000268014">
    <property type="component" value="Unassembled WGS sequence"/>
</dbReference>
<name>A0A0N4W7S9_HAEPC</name>
<dbReference type="Pfam" id="PF06342">
    <property type="entry name" value="DUF1057"/>
    <property type="match status" value="1"/>
</dbReference>
<dbReference type="SUPFAM" id="SSF53474">
    <property type="entry name" value="alpha/beta-Hydrolases"/>
    <property type="match status" value="1"/>
</dbReference>
<evidence type="ECO:0000313" key="2">
    <source>
        <dbReference type="Proteomes" id="UP000268014"/>
    </source>
</evidence>
<proteinExistence type="predicted"/>